<evidence type="ECO:0000256" key="9">
    <source>
        <dbReference type="PIRSR" id="PIRSR001589-2"/>
    </source>
</evidence>
<keyword evidence="12" id="KW-0436">Ligase</keyword>
<dbReference type="InterPro" id="IPR006426">
    <property type="entry name" value="Asn_synth_AEB"/>
</dbReference>
<dbReference type="Gene3D" id="3.60.20.10">
    <property type="entry name" value="Glutamine Phosphoribosylpyrophosphate, subunit 1, domain 1"/>
    <property type="match status" value="1"/>
</dbReference>
<feature type="binding site" evidence="9">
    <location>
        <position position="290"/>
    </location>
    <ligand>
        <name>ATP</name>
        <dbReference type="ChEBI" id="CHEBI:30616"/>
    </ligand>
</feature>
<evidence type="ECO:0000256" key="5">
    <source>
        <dbReference type="ARBA" id="ARBA00022840"/>
    </source>
</evidence>
<dbReference type="AlphaFoldDB" id="A0A4Q1CA09"/>
<feature type="site" description="Important for beta-aspartyl-AMP intermediate formation" evidence="10">
    <location>
        <position position="370"/>
    </location>
</feature>
<dbReference type="GO" id="GO:0006529">
    <property type="term" value="P:asparagine biosynthetic process"/>
    <property type="evidence" value="ECO:0007669"/>
    <property type="project" value="UniProtKB-KW"/>
</dbReference>
<keyword evidence="8" id="KW-0061">Asparagine biosynthesis</keyword>
<feature type="domain" description="Glutamine amidotransferase type-2" evidence="11">
    <location>
        <begin position="2"/>
        <end position="217"/>
    </location>
</feature>
<feature type="active site" description="For GATase activity" evidence="8">
    <location>
        <position position="2"/>
    </location>
</feature>
<dbReference type="SUPFAM" id="SSF56235">
    <property type="entry name" value="N-terminal nucleophile aminohydrolases (Ntn hydrolases)"/>
    <property type="match status" value="1"/>
</dbReference>
<sequence>MCGIAGTFRLNEESRQDLAVDLARIMIRRLAHRGPDGIGDFADERACLAHARLSIIDLEGGAQPLFNEEGNLALVFNGEIYGYKQLQAELAKTHVLRTQSDSEVLLHLYEDLGFRMHERLNGMYAFALYNRQSGEFYAANDGAGIKPLYYAVRNGILLFASEIRAIVEALRAGRMECEADLEAARSYLLNGWIPPPYSLLKGVRKLPPGGFLRVRDGRVESGVHRAKTPVAVLGNAAAVSSLEAQLTAVIEDQLVADVPVGLFLSGGIDSSLLLALTPAARRKELSTFTIGFAGNTAEVRRSNEADYARDVAAHFGTQHHTEYMAAQDLLQLLDAGLDAMDEPIADPAILPLLRMSTFARAKVKVCLSGDGGDELFGGYLRFRTLRARQWVQALHAGAPLLAMRRVMGLGMMGRSAVCGRMRSLLGHLSDPRFFSGPIDPKHVRYLEQPLPAGFRSKHVADVARSTIEEEIEGQLAGQLLPKTDRITMWTGLEVRVPFLDDRMIDYARRLPPAGMATLTRGKMPLRDILSRHLPARLAMREKHGFRVPLAGWFRHELRSELEGRLRDGRHFPVQLLPVNHLTEILDAHLGETRDESYFLWAAFALESWFRRHGVSCH</sequence>
<evidence type="ECO:0000259" key="11">
    <source>
        <dbReference type="PROSITE" id="PS51278"/>
    </source>
</evidence>
<evidence type="ECO:0000256" key="3">
    <source>
        <dbReference type="ARBA" id="ARBA00012737"/>
    </source>
</evidence>
<dbReference type="GO" id="GO:0005829">
    <property type="term" value="C:cytosol"/>
    <property type="evidence" value="ECO:0007669"/>
    <property type="project" value="TreeGrafter"/>
</dbReference>
<dbReference type="OrthoDB" id="9763290at2"/>
<dbReference type="PANTHER" id="PTHR43284:SF1">
    <property type="entry name" value="ASPARAGINE SYNTHETASE"/>
    <property type="match status" value="1"/>
</dbReference>
<dbReference type="GO" id="GO:0005524">
    <property type="term" value="F:ATP binding"/>
    <property type="evidence" value="ECO:0007669"/>
    <property type="project" value="UniProtKB-KW"/>
</dbReference>
<dbReference type="InterPro" id="IPR051786">
    <property type="entry name" value="ASN_synthetase/amidase"/>
</dbReference>
<dbReference type="PROSITE" id="PS51278">
    <property type="entry name" value="GATASE_TYPE_2"/>
    <property type="match status" value="1"/>
</dbReference>
<dbReference type="InterPro" id="IPR033738">
    <property type="entry name" value="AsnB_N"/>
</dbReference>
<dbReference type="InterPro" id="IPR029055">
    <property type="entry name" value="Ntn_hydrolases_N"/>
</dbReference>
<evidence type="ECO:0000313" key="13">
    <source>
        <dbReference type="Proteomes" id="UP000290218"/>
    </source>
</evidence>
<reference evidence="12 13" key="1">
    <citation type="submission" date="2019-01" db="EMBL/GenBank/DDBJ databases">
        <title>Lacunisphaera sp. strain TWA-58.</title>
        <authorList>
            <person name="Chen W.-M."/>
        </authorList>
    </citation>
    <scope>NUCLEOTIDE SEQUENCE [LARGE SCALE GENOMIC DNA]</scope>
    <source>
        <strain evidence="12 13">TWA-58</strain>
    </source>
</reference>
<comment type="pathway">
    <text evidence="1">Amino-acid biosynthesis; L-asparagine biosynthesis; L-asparagine from L-aspartate (L-Gln route): step 1/1.</text>
</comment>
<dbReference type="PANTHER" id="PTHR43284">
    <property type="entry name" value="ASPARAGINE SYNTHETASE (GLUTAMINE-HYDROLYZING)"/>
    <property type="match status" value="1"/>
</dbReference>
<gene>
    <name evidence="12" type="primary">asnB</name>
    <name evidence="12" type="ORF">ESB00_07505</name>
</gene>
<dbReference type="InterPro" id="IPR017932">
    <property type="entry name" value="GATase_2_dom"/>
</dbReference>
<evidence type="ECO:0000256" key="6">
    <source>
        <dbReference type="ARBA" id="ARBA00022962"/>
    </source>
</evidence>
<dbReference type="InterPro" id="IPR014729">
    <property type="entry name" value="Rossmann-like_a/b/a_fold"/>
</dbReference>
<keyword evidence="6 8" id="KW-0315">Glutamine amidotransferase</keyword>
<dbReference type="EC" id="6.3.5.4" evidence="3"/>
<comment type="catalytic activity">
    <reaction evidence="7">
        <text>L-aspartate + L-glutamine + ATP + H2O = L-asparagine + L-glutamate + AMP + diphosphate + H(+)</text>
        <dbReference type="Rhea" id="RHEA:12228"/>
        <dbReference type="ChEBI" id="CHEBI:15377"/>
        <dbReference type="ChEBI" id="CHEBI:15378"/>
        <dbReference type="ChEBI" id="CHEBI:29985"/>
        <dbReference type="ChEBI" id="CHEBI:29991"/>
        <dbReference type="ChEBI" id="CHEBI:30616"/>
        <dbReference type="ChEBI" id="CHEBI:33019"/>
        <dbReference type="ChEBI" id="CHEBI:58048"/>
        <dbReference type="ChEBI" id="CHEBI:58359"/>
        <dbReference type="ChEBI" id="CHEBI:456215"/>
        <dbReference type="EC" id="6.3.5.4"/>
    </reaction>
</comment>
<dbReference type="CDD" id="cd01991">
    <property type="entry name" value="Asn_synthase_B_C"/>
    <property type="match status" value="1"/>
</dbReference>
<dbReference type="CDD" id="cd00712">
    <property type="entry name" value="AsnB"/>
    <property type="match status" value="1"/>
</dbReference>
<evidence type="ECO:0000256" key="4">
    <source>
        <dbReference type="ARBA" id="ARBA00022741"/>
    </source>
</evidence>
<evidence type="ECO:0000256" key="8">
    <source>
        <dbReference type="PIRSR" id="PIRSR001589-1"/>
    </source>
</evidence>
<evidence type="ECO:0000256" key="2">
    <source>
        <dbReference type="ARBA" id="ARBA00005752"/>
    </source>
</evidence>
<evidence type="ECO:0000256" key="7">
    <source>
        <dbReference type="ARBA" id="ARBA00048741"/>
    </source>
</evidence>
<proteinExistence type="inferred from homology"/>
<comment type="caution">
    <text evidence="12">The sequence shown here is derived from an EMBL/GenBank/DDBJ whole genome shotgun (WGS) entry which is preliminary data.</text>
</comment>
<dbReference type="RefSeq" id="WP_129047085.1">
    <property type="nucleotide sequence ID" value="NZ_SDHX01000001.1"/>
</dbReference>
<protein>
    <recommendedName>
        <fullName evidence="3">asparagine synthase (glutamine-hydrolyzing)</fullName>
        <ecNumber evidence="3">6.3.5.4</ecNumber>
    </recommendedName>
</protein>
<dbReference type="Pfam" id="PF00733">
    <property type="entry name" value="Asn_synthase"/>
    <property type="match status" value="1"/>
</dbReference>
<dbReference type="GO" id="GO:0004066">
    <property type="term" value="F:asparagine synthase (glutamine-hydrolyzing) activity"/>
    <property type="evidence" value="ECO:0007669"/>
    <property type="project" value="UniProtKB-EC"/>
</dbReference>
<dbReference type="EMBL" id="SDHX01000001">
    <property type="protein sequence ID" value="RXK55720.1"/>
    <property type="molecule type" value="Genomic_DNA"/>
</dbReference>
<dbReference type="SUPFAM" id="SSF52402">
    <property type="entry name" value="Adenine nucleotide alpha hydrolases-like"/>
    <property type="match status" value="1"/>
</dbReference>
<feature type="binding site" evidence="9">
    <location>
        <position position="101"/>
    </location>
    <ligand>
        <name>L-glutamine</name>
        <dbReference type="ChEBI" id="CHEBI:58359"/>
    </ligand>
</feature>
<dbReference type="PIRSF" id="PIRSF001589">
    <property type="entry name" value="Asn_synthetase_glu-h"/>
    <property type="match status" value="1"/>
</dbReference>
<feature type="binding site" evidence="9">
    <location>
        <begin position="368"/>
        <end position="369"/>
    </location>
    <ligand>
        <name>ATP</name>
        <dbReference type="ChEBI" id="CHEBI:30616"/>
    </ligand>
</feature>
<dbReference type="Gene3D" id="3.40.50.620">
    <property type="entry name" value="HUPs"/>
    <property type="match status" value="1"/>
</dbReference>
<evidence type="ECO:0000256" key="10">
    <source>
        <dbReference type="PIRSR" id="PIRSR001589-3"/>
    </source>
</evidence>
<keyword evidence="4 9" id="KW-0547">Nucleotide-binding</keyword>
<name>A0A4Q1CA09_9BACT</name>
<comment type="similarity">
    <text evidence="2">Belongs to the asparagine synthetase family.</text>
</comment>
<dbReference type="InterPro" id="IPR001962">
    <property type="entry name" value="Asn_synthase"/>
</dbReference>
<evidence type="ECO:0000313" key="12">
    <source>
        <dbReference type="EMBL" id="RXK55720.1"/>
    </source>
</evidence>
<dbReference type="Proteomes" id="UP000290218">
    <property type="component" value="Unassembled WGS sequence"/>
</dbReference>
<dbReference type="NCBIfam" id="TIGR01536">
    <property type="entry name" value="asn_synth_AEB"/>
    <property type="match status" value="1"/>
</dbReference>
<accession>A0A4Q1CA09</accession>
<dbReference type="Pfam" id="PF13537">
    <property type="entry name" value="GATase_7"/>
    <property type="match status" value="1"/>
</dbReference>
<keyword evidence="13" id="KW-1185">Reference proteome</keyword>
<evidence type="ECO:0000256" key="1">
    <source>
        <dbReference type="ARBA" id="ARBA00005187"/>
    </source>
</evidence>
<keyword evidence="8" id="KW-0028">Amino-acid biosynthesis</keyword>
<keyword evidence="5 9" id="KW-0067">ATP-binding</keyword>
<organism evidence="12 13">
    <name type="scientific">Oleiharenicola lentus</name>
    <dbReference type="NCBI Taxonomy" id="2508720"/>
    <lineage>
        <taxon>Bacteria</taxon>
        <taxon>Pseudomonadati</taxon>
        <taxon>Verrucomicrobiota</taxon>
        <taxon>Opitutia</taxon>
        <taxon>Opitutales</taxon>
        <taxon>Opitutaceae</taxon>
        <taxon>Oleiharenicola</taxon>
    </lineage>
</organism>